<protein>
    <submittedName>
        <fullName evidence="1">Uncharacterized protein</fullName>
    </submittedName>
</protein>
<dbReference type="AlphaFoldDB" id="A0A9W9AWI2"/>
<gene>
    <name evidence="1" type="ORF">C8J55DRAFT_393454</name>
</gene>
<proteinExistence type="predicted"/>
<sequence length="67" mass="7200">NGFVNGHNSIIVATQPCNMDSEPIGSGTVAMAMFQYFGNYTVRFSIDTAFVFSALCAAIKILSEHPP</sequence>
<organism evidence="1 2">
    <name type="scientific">Lentinula lateritia</name>
    <dbReference type="NCBI Taxonomy" id="40482"/>
    <lineage>
        <taxon>Eukaryota</taxon>
        <taxon>Fungi</taxon>
        <taxon>Dikarya</taxon>
        <taxon>Basidiomycota</taxon>
        <taxon>Agaricomycotina</taxon>
        <taxon>Agaricomycetes</taxon>
        <taxon>Agaricomycetidae</taxon>
        <taxon>Agaricales</taxon>
        <taxon>Marasmiineae</taxon>
        <taxon>Omphalotaceae</taxon>
        <taxon>Lentinula</taxon>
    </lineage>
</organism>
<evidence type="ECO:0000313" key="2">
    <source>
        <dbReference type="Proteomes" id="UP001150238"/>
    </source>
</evidence>
<feature type="non-terminal residue" evidence="1">
    <location>
        <position position="1"/>
    </location>
</feature>
<name>A0A9W9AWI2_9AGAR</name>
<feature type="non-terminal residue" evidence="1">
    <location>
        <position position="67"/>
    </location>
</feature>
<dbReference type="EMBL" id="JANVFS010000005">
    <property type="protein sequence ID" value="KAJ4492062.1"/>
    <property type="molecule type" value="Genomic_DNA"/>
</dbReference>
<comment type="caution">
    <text evidence="1">The sequence shown here is derived from an EMBL/GenBank/DDBJ whole genome shotgun (WGS) entry which is preliminary data.</text>
</comment>
<dbReference type="Proteomes" id="UP001150238">
    <property type="component" value="Unassembled WGS sequence"/>
</dbReference>
<reference evidence="1" key="2">
    <citation type="journal article" date="2023" name="Proc. Natl. Acad. Sci. U.S.A.">
        <title>A global phylogenomic analysis of the shiitake genus Lentinula.</title>
        <authorList>
            <person name="Sierra-Patev S."/>
            <person name="Min B."/>
            <person name="Naranjo-Ortiz M."/>
            <person name="Looney B."/>
            <person name="Konkel Z."/>
            <person name="Slot J.C."/>
            <person name="Sakamoto Y."/>
            <person name="Steenwyk J.L."/>
            <person name="Rokas A."/>
            <person name="Carro J."/>
            <person name="Camarero S."/>
            <person name="Ferreira P."/>
            <person name="Molpeceres G."/>
            <person name="Ruiz-Duenas F.J."/>
            <person name="Serrano A."/>
            <person name="Henrissat B."/>
            <person name="Drula E."/>
            <person name="Hughes K.W."/>
            <person name="Mata J.L."/>
            <person name="Ishikawa N.K."/>
            <person name="Vargas-Isla R."/>
            <person name="Ushijima S."/>
            <person name="Smith C.A."/>
            <person name="Donoghue J."/>
            <person name="Ahrendt S."/>
            <person name="Andreopoulos W."/>
            <person name="He G."/>
            <person name="LaButti K."/>
            <person name="Lipzen A."/>
            <person name="Ng V."/>
            <person name="Riley R."/>
            <person name="Sandor L."/>
            <person name="Barry K."/>
            <person name="Martinez A.T."/>
            <person name="Xiao Y."/>
            <person name="Gibbons J.G."/>
            <person name="Terashima K."/>
            <person name="Grigoriev I.V."/>
            <person name="Hibbett D."/>
        </authorList>
    </citation>
    <scope>NUCLEOTIDE SEQUENCE</scope>
    <source>
        <strain evidence="1">Sp2 HRB7682 ss15</strain>
    </source>
</reference>
<accession>A0A9W9AWI2</accession>
<evidence type="ECO:0000313" key="1">
    <source>
        <dbReference type="EMBL" id="KAJ4492062.1"/>
    </source>
</evidence>
<reference evidence="1" key="1">
    <citation type="submission" date="2022-08" db="EMBL/GenBank/DDBJ databases">
        <authorList>
            <consortium name="DOE Joint Genome Institute"/>
            <person name="Min B."/>
            <person name="Riley R."/>
            <person name="Sierra-Patev S."/>
            <person name="Naranjo-Ortiz M."/>
            <person name="Looney B."/>
            <person name="Konkel Z."/>
            <person name="Slot J.C."/>
            <person name="Sakamoto Y."/>
            <person name="Steenwyk J.L."/>
            <person name="Rokas A."/>
            <person name="Carro J."/>
            <person name="Camarero S."/>
            <person name="Ferreira P."/>
            <person name="Molpeceres G."/>
            <person name="Ruiz-Duenas F.J."/>
            <person name="Serrano A."/>
            <person name="Henrissat B."/>
            <person name="Drula E."/>
            <person name="Hughes K.W."/>
            <person name="Mata J.L."/>
            <person name="Ishikawa N.K."/>
            <person name="Vargas-Isla R."/>
            <person name="Ushijima S."/>
            <person name="Smith C.A."/>
            <person name="Ahrendt S."/>
            <person name="Andreopoulos W."/>
            <person name="He G."/>
            <person name="Labutti K."/>
            <person name="Lipzen A."/>
            <person name="Ng V."/>
            <person name="Sandor L."/>
            <person name="Barry K."/>
            <person name="Martinez A.T."/>
            <person name="Xiao Y."/>
            <person name="Gibbons J.G."/>
            <person name="Terashima K."/>
            <person name="Hibbett D.S."/>
            <person name="Grigoriev I.V."/>
        </authorList>
    </citation>
    <scope>NUCLEOTIDE SEQUENCE</scope>
    <source>
        <strain evidence="1">Sp2 HRB7682 ss15</strain>
    </source>
</reference>